<sequence>MPPWTHISIPTGAGKSKMVELVSTNLIYLMHTSKSREPKKPGSFWLFILTVFFQLIRLPYGVKTTPTICRQTTDTMLTCNDGATAYLDDIIATRSIPDEWLQRLETVLSRIQAYGFRLRLELSTQERCQMELVTRRSTGL</sequence>
<proteinExistence type="predicted"/>
<reference evidence="1 2" key="2">
    <citation type="submission" date="2018-11" db="EMBL/GenBank/DDBJ databases">
        <authorList>
            <consortium name="Pathogen Informatics"/>
        </authorList>
    </citation>
    <scope>NUCLEOTIDE SEQUENCE [LARGE SCALE GENOMIC DNA]</scope>
    <source>
        <strain evidence="1 2">NST_G2</strain>
    </source>
</reference>
<protein>
    <submittedName>
        <fullName evidence="3">Reverse transcriptase domain-containing protein</fullName>
    </submittedName>
</protein>
<dbReference type="SUPFAM" id="SSF56672">
    <property type="entry name" value="DNA/RNA polymerases"/>
    <property type="match status" value="1"/>
</dbReference>
<dbReference type="Proteomes" id="UP000275846">
    <property type="component" value="Unassembled WGS sequence"/>
</dbReference>
<dbReference type="Gene3D" id="3.30.70.270">
    <property type="match status" value="1"/>
</dbReference>
<evidence type="ECO:0000313" key="2">
    <source>
        <dbReference type="Proteomes" id="UP000275846"/>
    </source>
</evidence>
<reference evidence="3" key="1">
    <citation type="submission" date="2016-06" db="UniProtKB">
        <authorList>
            <consortium name="WormBaseParasite"/>
        </authorList>
    </citation>
    <scope>IDENTIFICATION</scope>
</reference>
<dbReference type="OrthoDB" id="6759844at2759"/>
<gene>
    <name evidence="1" type="ORF">SSLN_LOCUS19166</name>
</gene>
<evidence type="ECO:0000313" key="1">
    <source>
        <dbReference type="EMBL" id="VDM05552.1"/>
    </source>
</evidence>
<evidence type="ECO:0000313" key="3">
    <source>
        <dbReference type="WBParaSite" id="SSLN_0001989101-mRNA-1"/>
    </source>
</evidence>
<dbReference type="WBParaSite" id="SSLN_0001989101-mRNA-1">
    <property type="protein sequence ID" value="SSLN_0001989101-mRNA-1"/>
    <property type="gene ID" value="SSLN_0001989101"/>
</dbReference>
<dbReference type="EMBL" id="UYSU01046471">
    <property type="protein sequence ID" value="VDM05552.1"/>
    <property type="molecule type" value="Genomic_DNA"/>
</dbReference>
<keyword evidence="2" id="KW-1185">Reference proteome</keyword>
<name>A0A183TRR9_SCHSO</name>
<dbReference type="STRING" id="70667.A0A183TRR9"/>
<dbReference type="InterPro" id="IPR043128">
    <property type="entry name" value="Rev_trsase/Diguanyl_cyclase"/>
</dbReference>
<accession>A0A183TRR9</accession>
<organism evidence="3">
    <name type="scientific">Schistocephalus solidus</name>
    <name type="common">Tapeworm</name>
    <dbReference type="NCBI Taxonomy" id="70667"/>
    <lineage>
        <taxon>Eukaryota</taxon>
        <taxon>Metazoa</taxon>
        <taxon>Spiralia</taxon>
        <taxon>Lophotrochozoa</taxon>
        <taxon>Platyhelminthes</taxon>
        <taxon>Cestoda</taxon>
        <taxon>Eucestoda</taxon>
        <taxon>Diphyllobothriidea</taxon>
        <taxon>Diphyllobothriidae</taxon>
        <taxon>Schistocephalus</taxon>
    </lineage>
</organism>
<dbReference type="InterPro" id="IPR043502">
    <property type="entry name" value="DNA/RNA_pol_sf"/>
</dbReference>
<dbReference type="AlphaFoldDB" id="A0A183TRR9"/>